<dbReference type="NCBIfam" id="TIGR00795">
    <property type="entry name" value="lctP"/>
    <property type="match status" value="1"/>
</dbReference>
<keyword evidence="4 8" id="KW-1003">Cell membrane</keyword>
<evidence type="ECO:0000313" key="9">
    <source>
        <dbReference type="EMBL" id="QGY41756.1"/>
    </source>
</evidence>
<comment type="subcellular location">
    <subcellularLocation>
        <location evidence="1 8">Cell membrane</location>
        <topology evidence="1 8">Multi-pass membrane protein</topology>
    </subcellularLocation>
</comment>
<name>A0A6I6JFZ2_9BACT</name>
<evidence type="ECO:0000256" key="7">
    <source>
        <dbReference type="ARBA" id="ARBA00023136"/>
    </source>
</evidence>
<evidence type="ECO:0000256" key="2">
    <source>
        <dbReference type="ARBA" id="ARBA00010100"/>
    </source>
</evidence>
<evidence type="ECO:0000256" key="4">
    <source>
        <dbReference type="ARBA" id="ARBA00022475"/>
    </source>
</evidence>
<dbReference type="GO" id="GO:0005886">
    <property type="term" value="C:plasma membrane"/>
    <property type="evidence" value="ECO:0007669"/>
    <property type="project" value="UniProtKB-SubCell"/>
</dbReference>
<dbReference type="EMBL" id="CP046400">
    <property type="protein sequence ID" value="QGY41756.1"/>
    <property type="molecule type" value="Genomic_DNA"/>
</dbReference>
<feature type="transmembrane region" description="Helical" evidence="8">
    <location>
        <begin position="103"/>
        <end position="123"/>
    </location>
</feature>
<dbReference type="GO" id="GO:0015129">
    <property type="term" value="F:lactate transmembrane transporter activity"/>
    <property type="evidence" value="ECO:0007669"/>
    <property type="project" value="UniProtKB-UniRule"/>
</dbReference>
<feature type="transmembrane region" description="Helical" evidence="8">
    <location>
        <begin position="6"/>
        <end position="24"/>
    </location>
</feature>
<evidence type="ECO:0000256" key="5">
    <source>
        <dbReference type="ARBA" id="ARBA00022692"/>
    </source>
</evidence>
<dbReference type="RefSeq" id="WP_158950312.1">
    <property type="nucleotide sequence ID" value="NZ_CP046400.1"/>
</dbReference>
<feature type="transmembrane region" description="Helical" evidence="8">
    <location>
        <begin position="546"/>
        <end position="565"/>
    </location>
</feature>
<keyword evidence="3 8" id="KW-0813">Transport</keyword>
<keyword evidence="5 8" id="KW-0812">Transmembrane</keyword>
<dbReference type="AlphaFoldDB" id="A0A6I6JFZ2"/>
<feature type="transmembrane region" description="Helical" evidence="8">
    <location>
        <begin position="324"/>
        <end position="341"/>
    </location>
</feature>
<keyword evidence="10" id="KW-1185">Reference proteome</keyword>
<evidence type="ECO:0000256" key="6">
    <source>
        <dbReference type="ARBA" id="ARBA00022989"/>
    </source>
</evidence>
<feature type="transmembrane region" description="Helical" evidence="8">
    <location>
        <begin position="413"/>
        <end position="431"/>
    </location>
</feature>
<reference evidence="9 10" key="1">
    <citation type="submission" date="2019-11" db="EMBL/GenBank/DDBJ databases">
        <authorList>
            <person name="Zheng R.K."/>
            <person name="Sun C.M."/>
        </authorList>
    </citation>
    <scope>NUCLEOTIDE SEQUENCE [LARGE SCALE GENOMIC DNA]</scope>
    <source>
        <strain evidence="9 10">SRB007</strain>
    </source>
</reference>
<protein>
    <recommendedName>
        <fullName evidence="8">L-lactate permease</fullName>
    </recommendedName>
</protein>
<feature type="transmembrane region" description="Helical" evidence="8">
    <location>
        <begin position="451"/>
        <end position="474"/>
    </location>
</feature>
<dbReference type="KEGG" id="psel:GM415_17035"/>
<feature type="transmembrane region" description="Helical" evidence="8">
    <location>
        <begin position="31"/>
        <end position="49"/>
    </location>
</feature>
<dbReference type="GO" id="GO:0015295">
    <property type="term" value="F:solute:proton symporter activity"/>
    <property type="evidence" value="ECO:0007669"/>
    <property type="project" value="TreeGrafter"/>
</dbReference>
<proteinExistence type="inferred from homology"/>
<evidence type="ECO:0000256" key="3">
    <source>
        <dbReference type="ARBA" id="ARBA00022448"/>
    </source>
</evidence>
<evidence type="ECO:0000256" key="8">
    <source>
        <dbReference type="RuleBase" id="RU365092"/>
    </source>
</evidence>
<feature type="transmembrane region" description="Helical" evidence="8">
    <location>
        <begin position="205"/>
        <end position="226"/>
    </location>
</feature>
<comment type="similarity">
    <text evidence="2 8">Belongs to the lactate permease family.</text>
</comment>
<comment type="function">
    <text evidence="8">Uptake of L-lactate across the membrane. Can also transport D-lactate and glycolate.</text>
</comment>
<evidence type="ECO:0000256" key="1">
    <source>
        <dbReference type="ARBA" id="ARBA00004651"/>
    </source>
</evidence>
<feature type="transmembrane region" description="Helical" evidence="8">
    <location>
        <begin position="370"/>
        <end position="392"/>
    </location>
</feature>
<gene>
    <name evidence="9" type="ORF">GM415_17035</name>
</gene>
<sequence length="569" mass="60022">MSMEVLALVALLPILVALILMVGMRWPATKAMPVAWLTAAAGAVVVWGLPVKYVAALTLQGFITAIGILIIVFGAILILRTLQHSGGMETIQHGMQNITPDRRIQAIIIGYMFAAFIEGAAGFGTPAALAAPLLLSLGFPPLAAAIICLVFNSFPVTFGAVGTPVVLGLKYLAPGVDQAVASGVAGLNFSNMGEFVAVIGQWATLMHLSMIFILPIFMLGFITRFFGPERSWKPGLAAWKFCIFAAVSFTVPYLIFAWNVGPEFPSLIGGLVGLGVIIAGAKAGFCMPKESWDFGPSANWDPEWTGSVSADSTEFTAHMSQFKAWLPYILIGAILVVTRIPELGLKGMLAGQALKFSHILGYESVNGAIAYLYLPGTIPFTLVAILTIFIHGMPADKVKLSWTQAIKTMKNPTIALFAAVALVSIFRGSGIGDAALNPNSYPSMPLAMAKAVASIAGNAWPMFASFVGGLGAFITGSNTVSDLLFAEFQWGVASNLELPRQIIVAAQAVGGGMGNMICIHNIVAACAVVGLSGMEGAILRRTVWPFLLYGLVVGIVASLMSFVFLPGLF</sequence>
<dbReference type="Pfam" id="PF02652">
    <property type="entry name" value="Lactate_perm"/>
    <property type="match status" value="1"/>
</dbReference>
<dbReference type="PANTHER" id="PTHR30003:SF0">
    <property type="entry name" value="GLYCOLATE PERMEASE GLCA-RELATED"/>
    <property type="match status" value="1"/>
</dbReference>
<accession>A0A6I6JFZ2</accession>
<organism evidence="9 10">
    <name type="scientific">Pseudodesulfovibrio cashew</name>
    <dbReference type="NCBI Taxonomy" id="2678688"/>
    <lineage>
        <taxon>Bacteria</taxon>
        <taxon>Pseudomonadati</taxon>
        <taxon>Thermodesulfobacteriota</taxon>
        <taxon>Desulfovibrionia</taxon>
        <taxon>Desulfovibrionales</taxon>
        <taxon>Desulfovibrionaceae</taxon>
    </lineage>
</organism>
<keyword evidence="7 8" id="KW-0472">Membrane</keyword>
<dbReference type="PANTHER" id="PTHR30003">
    <property type="entry name" value="L-LACTATE PERMEASE"/>
    <property type="match status" value="1"/>
</dbReference>
<evidence type="ECO:0000313" key="10">
    <source>
        <dbReference type="Proteomes" id="UP000428328"/>
    </source>
</evidence>
<feature type="transmembrane region" description="Helical" evidence="8">
    <location>
        <begin position="264"/>
        <end position="285"/>
    </location>
</feature>
<keyword evidence="6 8" id="KW-1133">Transmembrane helix</keyword>
<feature type="transmembrane region" description="Helical" evidence="8">
    <location>
        <begin position="238"/>
        <end position="258"/>
    </location>
</feature>
<feature type="transmembrane region" description="Helical" evidence="8">
    <location>
        <begin position="61"/>
        <end position="82"/>
    </location>
</feature>
<dbReference type="Proteomes" id="UP000428328">
    <property type="component" value="Chromosome"/>
</dbReference>
<dbReference type="InterPro" id="IPR003804">
    <property type="entry name" value="Lactate_perm"/>
</dbReference>